<dbReference type="EMBL" id="PVWQ01000008">
    <property type="protein sequence ID" value="RDW74441.1"/>
    <property type="molecule type" value="Genomic_DNA"/>
</dbReference>
<evidence type="ECO:0000313" key="2">
    <source>
        <dbReference type="EMBL" id="RDW74441.1"/>
    </source>
</evidence>
<protein>
    <recommendedName>
        <fullName evidence="4">RraA-like protein</fullName>
    </recommendedName>
</protein>
<dbReference type="Gene3D" id="3.50.30.40">
    <property type="entry name" value="Ribonuclease E inhibitor RraA/RraA-like"/>
    <property type="match status" value="1"/>
</dbReference>
<dbReference type="GO" id="GO:0046872">
    <property type="term" value="F:metal ion binding"/>
    <property type="evidence" value="ECO:0007669"/>
    <property type="project" value="UniProtKB-KW"/>
</dbReference>
<gene>
    <name evidence="2" type="ORF">DSM5745_07103</name>
</gene>
<dbReference type="GO" id="GO:0047443">
    <property type="term" value="F:4-hydroxy-4-methyl-2-oxoglutarate aldolase activity"/>
    <property type="evidence" value="ECO:0007669"/>
    <property type="project" value="TreeGrafter"/>
</dbReference>
<name>A0A3D8RKU3_9EURO</name>
<dbReference type="GO" id="GO:0008948">
    <property type="term" value="F:oxaloacetate decarboxylase activity"/>
    <property type="evidence" value="ECO:0007669"/>
    <property type="project" value="TreeGrafter"/>
</dbReference>
<accession>A0A3D8RKU3</accession>
<comment type="caution">
    <text evidence="2">The sequence shown here is derived from an EMBL/GenBank/DDBJ whole genome shotgun (WGS) entry which is preliminary data.</text>
</comment>
<feature type="binding site" evidence="1">
    <location>
        <begin position="106"/>
        <end position="109"/>
    </location>
    <ligand>
        <name>substrate</name>
    </ligand>
</feature>
<evidence type="ECO:0008006" key="4">
    <source>
        <dbReference type="Google" id="ProtNLM"/>
    </source>
</evidence>
<dbReference type="SUPFAM" id="SSF89562">
    <property type="entry name" value="RraA-like"/>
    <property type="match status" value="1"/>
</dbReference>
<reference evidence="2 3" key="1">
    <citation type="journal article" date="2018" name="IMA Fungus">
        <title>IMA Genome-F 9: Draft genome sequence of Annulohypoxylon stygium, Aspergillus mulundensis, Berkeleyomyces basicola (syn. Thielaviopsis basicola), Ceratocystis smalleyi, two Cercospora beticola strains, Coleophoma cylindrospora, Fusarium fracticaudum, Phialophora cf. hyalina, and Morchella septimelata.</title>
        <authorList>
            <person name="Wingfield B.D."/>
            <person name="Bills G.F."/>
            <person name="Dong Y."/>
            <person name="Huang W."/>
            <person name="Nel W.J."/>
            <person name="Swalarsk-Parry B.S."/>
            <person name="Vaghefi N."/>
            <person name="Wilken P.M."/>
            <person name="An Z."/>
            <person name="de Beer Z.W."/>
            <person name="De Vos L."/>
            <person name="Chen L."/>
            <person name="Duong T.A."/>
            <person name="Gao Y."/>
            <person name="Hammerbacher A."/>
            <person name="Kikkert J.R."/>
            <person name="Li Y."/>
            <person name="Li H."/>
            <person name="Li K."/>
            <person name="Li Q."/>
            <person name="Liu X."/>
            <person name="Ma X."/>
            <person name="Naidoo K."/>
            <person name="Pethybridge S.J."/>
            <person name="Sun J."/>
            <person name="Steenkamp E.T."/>
            <person name="van der Nest M.A."/>
            <person name="van Wyk S."/>
            <person name="Wingfield M.J."/>
            <person name="Xiong C."/>
            <person name="Yue Q."/>
            <person name="Zhang X."/>
        </authorList>
    </citation>
    <scope>NUCLEOTIDE SEQUENCE [LARGE SCALE GENOMIC DNA]</scope>
    <source>
        <strain evidence="2 3">DSM 5745</strain>
    </source>
</reference>
<dbReference type="GeneID" id="38117473"/>
<dbReference type="CDD" id="cd16841">
    <property type="entry name" value="RraA_family"/>
    <property type="match status" value="1"/>
</dbReference>
<dbReference type="PANTHER" id="PTHR33254:SF4">
    <property type="entry name" value="4-HYDROXY-4-METHYL-2-OXOGLUTARATE ALDOLASE 3-RELATED"/>
    <property type="match status" value="1"/>
</dbReference>
<dbReference type="OrthoDB" id="1476984at2759"/>
<proteinExistence type="predicted"/>
<dbReference type="RefSeq" id="XP_026602209.1">
    <property type="nucleotide sequence ID" value="XM_026749119.1"/>
</dbReference>
<dbReference type="STRING" id="1810919.A0A3D8RKU3"/>
<evidence type="ECO:0000313" key="3">
    <source>
        <dbReference type="Proteomes" id="UP000256690"/>
    </source>
</evidence>
<feature type="binding site" evidence="1">
    <location>
        <position position="129"/>
    </location>
    <ligand>
        <name>Mg(2+)</name>
        <dbReference type="ChEBI" id="CHEBI:18420"/>
    </ligand>
</feature>
<feature type="binding site" evidence="1">
    <location>
        <position position="128"/>
    </location>
    <ligand>
        <name>substrate</name>
    </ligand>
</feature>
<keyword evidence="1" id="KW-0460">Magnesium</keyword>
<comment type="cofactor">
    <cofactor evidence="1">
        <name>Mg(2+)</name>
        <dbReference type="ChEBI" id="CHEBI:18420"/>
    </cofactor>
</comment>
<dbReference type="AlphaFoldDB" id="A0A3D8RKU3"/>
<organism evidence="2 3">
    <name type="scientific">Aspergillus mulundensis</name>
    <dbReference type="NCBI Taxonomy" id="1810919"/>
    <lineage>
        <taxon>Eukaryota</taxon>
        <taxon>Fungi</taxon>
        <taxon>Dikarya</taxon>
        <taxon>Ascomycota</taxon>
        <taxon>Pezizomycotina</taxon>
        <taxon>Eurotiomycetes</taxon>
        <taxon>Eurotiomycetidae</taxon>
        <taxon>Eurotiales</taxon>
        <taxon>Aspergillaceae</taxon>
        <taxon>Aspergillus</taxon>
        <taxon>Aspergillus subgen. Nidulantes</taxon>
    </lineage>
</organism>
<evidence type="ECO:0000256" key="1">
    <source>
        <dbReference type="PIRSR" id="PIRSR605493-1"/>
    </source>
</evidence>
<keyword evidence="1" id="KW-0479">Metal-binding</keyword>
<dbReference type="PANTHER" id="PTHR33254">
    <property type="entry name" value="4-HYDROXY-4-METHYL-2-OXOGLUTARATE ALDOLASE 3-RELATED"/>
    <property type="match status" value="1"/>
</dbReference>
<dbReference type="InterPro" id="IPR005493">
    <property type="entry name" value="RraA/RraA-like"/>
</dbReference>
<dbReference type="Pfam" id="PF03737">
    <property type="entry name" value="RraA-like"/>
    <property type="match status" value="1"/>
</dbReference>
<dbReference type="Proteomes" id="UP000256690">
    <property type="component" value="Unassembled WGS sequence"/>
</dbReference>
<sequence length="228" mass="24515">MSKTYTSKAFQALKQFSSCDIGDALVKLRYPYGGFLDGLRMRSPASPSPSGSNSSNLRIHGPAVTVKMIETNTPGPTPPLHFADANRPGAIMYIQQPKGLYSACWGGLMSTRAKATGALGVVVDGRIRDISEHRDIGFPVFSADTSILGSGGFTRASEIDVPVQFREDLWVHPGDVLVGDEDGVVVVPPRLVEDVVGLCAERAEIDARTFEALGRGELMGPTIQRLRK</sequence>
<keyword evidence="3" id="KW-1185">Reference proteome</keyword>
<dbReference type="InterPro" id="IPR036704">
    <property type="entry name" value="RraA/RraA-like_sf"/>
</dbReference>